<name>A0ABW7LS66_9PSED</name>
<keyword evidence="4" id="KW-1185">Reference proteome</keyword>
<dbReference type="RefSeq" id="WP_395246300.1">
    <property type="nucleotide sequence ID" value="NZ_JBINXA010000002.1"/>
</dbReference>
<organism evidence="3 4">
    <name type="scientific">Pseudomonas kulmbachensis</name>
    <dbReference type="NCBI Taxonomy" id="3043408"/>
    <lineage>
        <taxon>Bacteria</taxon>
        <taxon>Pseudomonadati</taxon>
        <taxon>Pseudomonadota</taxon>
        <taxon>Gammaproteobacteria</taxon>
        <taxon>Pseudomonadales</taxon>
        <taxon>Pseudomonadaceae</taxon>
        <taxon>Pseudomonas</taxon>
    </lineage>
</organism>
<dbReference type="Proteomes" id="UP001609821">
    <property type="component" value="Unassembled WGS sequence"/>
</dbReference>
<protein>
    <submittedName>
        <fullName evidence="3">Uncharacterized protein</fullName>
    </submittedName>
</protein>
<dbReference type="Pfam" id="PF25838">
    <property type="entry name" value="Apionate_lact_M"/>
    <property type="match status" value="1"/>
</dbReference>
<reference evidence="3 4" key="1">
    <citation type="submission" date="2024-10" db="EMBL/GenBank/DDBJ databases">
        <title>Aeromonas and Pseudomonas from the Cagarras Archipelago, Rio de Janeiro, Brazil.</title>
        <authorList>
            <person name="Canellas A.L.B."/>
            <person name="Laport M.S."/>
        </authorList>
    </citation>
    <scope>NUCLEOTIDE SEQUENCE [LARGE SCALE GENOMIC DNA]</scope>
    <source>
        <strain evidence="3 4">CPF-4</strain>
    </source>
</reference>
<evidence type="ECO:0000259" key="1">
    <source>
        <dbReference type="Pfam" id="PF25838"/>
    </source>
</evidence>
<evidence type="ECO:0000313" key="3">
    <source>
        <dbReference type="EMBL" id="MFH6564555.1"/>
    </source>
</evidence>
<comment type="caution">
    <text evidence="3">The sequence shown here is derived from an EMBL/GenBank/DDBJ whole genome shotgun (WGS) entry which is preliminary data.</text>
</comment>
<dbReference type="InterPro" id="IPR058789">
    <property type="entry name" value="ApnL_C"/>
</dbReference>
<gene>
    <name evidence="3" type="ORF">ACHMWK_00850</name>
</gene>
<feature type="domain" description="D-apionate lactonase C-terminal" evidence="2">
    <location>
        <begin position="313"/>
        <end position="387"/>
    </location>
</feature>
<evidence type="ECO:0000313" key="4">
    <source>
        <dbReference type="Proteomes" id="UP001609821"/>
    </source>
</evidence>
<dbReference type="InterPro" id="IPR058787">
    <property type="entry name" value="ApnL_M"/>
</dbReference>
<sequence length="397" mass="43241">MNTVSIQYAGPALLGFPALGQGLWVDRLNDGAEALEIIDWLQSAHLELLVDLRNDGAFDRLEQALRVCASSETDIWLLVVVDDAQPHAQLRQLAGLINERFVIRGVLVTPAAYLESYQPDGIWPCGMTPVEVAQLAREYVPQVMIGAGVPTFFTELNRCRPTPGSFDYLTHATSPIVHAADDASIVESLQALPDVFRSGRALADGKPYRLTTSAVGAWCNPYGGQLTPNPQRERLTLSDQDPRQRGLLAAVWTLAHYHAAQCSGVDAIALWAVNEPFSVASAQHYWPVFHVIKGLSLARGRSALVFETSSPDIVALGWSEDGGENVRLWLGNLSCELQTFEIIGAEVTGCTVLDQDSYVTALSDPQFMQPARESPVPTLKAWAVAVIDCRLTVEPAL</sequence>
<accession>A0ABW7LS66</accession>
<dbReference type="Pfam" id="PF25839">
    <property type="entry name" value="Apionate_lact_C"/>
    <property type="match status" value="1"/>
</dbReference>
<proteinExistence type="predicted"/>
<dbReference type="EMBL" id="JBINXB010000001">
    <property type="protein sequence ID" value="MFH6564555.1"/>
    <property type="molecule type" value="Genomic_DNA"/>
</dbReference>
<feature type="domain" description="D-apionate lactonase TIM barrel" evidence="1">
    <location>
        <begin position="20"/>
        <end position="297"/>
    </location>
</feature>
<evidence type="ECO:0000259" key="2">
    <source>
        <dbReference type="Pfam" id="PF25839"/>
    </source>
</evidence>